<evidence type="ECO:0000313" key="2">
    <source>
        <dbReference type="Proteomes" id="UP001139028"/>
    </source>
</evidence>
<dbReference type="AlphaFoldDB" id="A0A9X2EQY4"/>
<name>A0A9X2EQY4_9GAMM</name>
<reference evidence="1" key="1">
    <citation type="journal article" date="2022" name="Arch. Microbiol.">
        <title>Microbulbifer okhotskensis sp. nov., isolated from a deep bottom sediment of the Okhotsk Sea.</title>
        <authorList>
            <person name="Romanenko L."/>
            <person name="Kurilenko V."/>
            <person name="Otstavnykh N."/>
            <person name="Velansky P."/>
            <person name="Isaeva M."/>
            <person name="Mikhailov V."/>
        </authorList>
    </citation>
    <scope>NUCLEOTIDE SEQUENCE</scope>
    <source>
        <strain evidence="1">OS29</strain>
    </source>
</reference>
<dbReference type="Proteomes" id="UP001139028">
    <property type="component" value="Unassembled WGS sequence"/>
</dbReference>
<accession>A0A9X2EQY4</accession>
<sequence length="61" mass="6730">MNTTEFNNQYPPGTPVIYVDDFGKETHTNTRSIAWDVYGTAVVKIEGKAGGVALERVNPCR</sequence>
<protein>
    <submittedName>
        <fullName evidence="1">Uncharacterized protein</fullName>
    </submittedName>
</protein>
<dbReference type="EMBL" id="JALBWM010000114">
    <property type="protein sequence ID" value="MCO1336206.1"/>
    <property type="molecule type" value="Genomic_DNA"/>
</dbReference>
<evidence type="ECO:0000313" key="1">
    <source>
        <dbReference type="EMBL" id="MCO1336206.1"/>
    </source>
</evidence>
<keyword evidence="2" id="KW-1185">Reference proteome</keyword>
<proteinExistence type="predicted"/>
<comment type="caution">
    <text evidence="1">The sequence shown here is derived from an EMBL/GenBank/DDBJ whole genome shotgun (WGS) entry which is preliminary data.</text>
</comment>
<dbReference type="RefSeq" id="WP_252471708.1">
    <property type="nucleotide sequence ID" value="NZ_JALBWM010000114.1"/>
</dbReference>
<gene>
    <name evidence="1" type="ORF">MO867_17895</name>
</gene>
<organism evidence="1 2">
    <name type="scientific">Microbulbifer okhotskensis</name>
    <dbReference type="NCBI Taxonomy" id="2926617"/>
    <lineage>
        <taxon>Bacteria</taxon>
        <taxon>Pseudomonadati</taxon>
        <taxon>Pseudomonadota</taxon>
        <taxon>Gammaproteobacteria</taxon>
        <taxon>Cellvibrionales</taxon>
        <taxon>Microbulbiferaceae</taxon>
        <taxon>Microbulbifer</taxon>
    </lineage>
</organism>